<proteinExistence type="predicted"/>
<keyword evidence="1" id="KW-0472">Membrane</keyword>
<comment type="caution">
    <text evidence="2">The sequence shown here is derived from an EMBL/GenBank/DDBJ whole genome shotgun (WGS) entry which is preliminary data.</text>
</comment>
<evidence type="ECO:0000313" key="3">
    <source>
        <dbReference type="Proteomes" id="UP000625079"/>
    </source>
</evidence>
<keyword evidence="1" id="KW-1133">Transmembrane helix</keyword>
<evidence type="ECO:0000313" key="2">
    <source>
        <dbReference type="EMBL" id="GGI27500.1"/>
    </source>
</evidence>
<name>A0AA88BAC4_9BRAD</name>
<reference evidence="2" key="1">
    <citation type="journal article" date="2014" name="Int. J. Syst. Evol. Microbiol.">
        <title>Complete genome sequence of Corynebacterium casei LMG S-19264T (=DSM 44701T), isolated from a smear-ripened cheese.</title>
        <authorList>
            <consortium name="US DOE Joint Genome Institute (JGI-PGF)"/>
            <person name="Walter F."/>
            <person name="Albersmeier A."/>
            <person name="Kalinowski J."/>
            <person name="Ruckert C."/>
        </authorList>
    </citation>
    <scope>NUCLEOTIDE SEQUENCE</scope>
    <source>
        <strain evidence="2">CGMCC 1.15034</strain>
    </source>
</reference>
<sequence>MACEPIIVAMTQLAPTDCTSVPRFDIIVAIQSDRNAFCFNGDRNRGTGTIVSVMLLATLVAFAISRSLVLRQTENARPIARIDRQHSAFMHRLATPIAVIGRHAS</sequence>
<organism evidence="2 3">
    <name type="scientific">Bradyrhizobium guangdongense</name>
    <dbReference type="NCBI Taxonomy" id="1325090"/>
    <lineage>
        <taxon>Bacteria</taxon>
        <taxon>Pseudomonadati</taxon>
        <taxon>Pseudomonadota</taxon>
        <taxon>Alphaproteobacteria</taxon>
        <taxon>Hyphomicrobiales</taxon>
        <taxon>Nitrobacteraceae</taxon>
        <taxon>Bradyrhizobium</taxon>
    </lineage>
</organism>
<keyword evidence="1" id="KW-0812">Transmembrane</keyword>
<dbReference type="Proteomes" id="UP000625079">
    <property type="component" value="Unassembled WGS sequence"/>
</dbReference>
<reference evidence="2" key="2">
    <citation type="submission" date="2022-12" db="EMBL/GenBank/DDBJ databases">
        <authorList>
            <person name="Sun Q."/>
            <person name="Zhou Y."/>
        </authorList>
    </citation>
    <scope>NUCLEOTIDE SEQUENCE</scope>
    <source>
        <strain evidence="2">CGMCC 1.15034</strain>
    </source>
</reference>
<accession>A0AA88BAC4</accession>
<dbReference type="AlphaFoldDB" id="A0AA88BAC4"/>
<protein>
    <submittedName>
        <fullName evidence="2">Uncharacterized protein</fullName>
    </submittedName>
</protein>
<feature type="transmembrane region" description="Helical" evidence="1">
    <location>
        <begin position="49"/>
        <end position="69"/>
    </location>
</feature>
<gene>
    <name evidence="2" type="ORF">GCM10010987_44700</name>
</gene>
<evidence type="ECO:0000256" key="1">
    <source>
        <dbReference type="SAM" id="Phobius"/>
    </source>
</evidence>
<dbReference type="EMBL" id="BMHC01000010">
    <property type="protein sequence ID" value="GGI27500.1"/>
    <property type="molecule type" value="Genomic_DNA"/>
</dbReference>